<dbReference type="Pfam" id="PF00085">
    <property type="entry name" value="Thioredoxin"/>
    <property type="match status" value="1"/>
</dbReference>
<dbReference type="VEuPathDB" id="ToxoDB:BESB_009620"/>
<comment type="caution">
    <text evidence="2">The sequence shown here is derived from an EMBL/GenBank/DDBJ whole genome shotgun (WGS) entry which is preliminary data.</text>
</comment>
<evidence type="ECO:0000313" key="2">
    <source>
        <dbReference type="EMBL" id="PFH38620.1"/>
    </source>
</evidence>
<sequence>MAAPKVVQTAVTDEEHFKSLVYAPEEPRLFVVDVFTAPWGPCKIMLPAFASLAPLIDDFEERCQLLTADAALVPELNKHSATSRPKFLFYKDGALVKEITGADAPAVTKAIFSLVPDAPRPS</sequence>
<keyword evidence="3" id="KW-1185">Reference proteome</keyword>
<dbReference type="GeneID" id="40306024"/>
<feature type="domain" description="Thioredoxin" evidence="1">
    <location>
        <begin position="10"/>
        <end position="104"/>
    </location>
</feature>
<dbReference type="OrthoDB" id="10263751at2759"/>
<dbReference type="STRING" id="94643.A0A2A9MQY1"/>
<organism evidence="2 3">
    <name type="scientific">Besnoitia besnoiti</name>
    <name type="common">Apicomplexan protozoan</name>
    <dbReference type="NCBI Taxonomy" id="94643"/>
    <lineage>
        <taxon>Eukaryota</taxon>
        <taxon>Sar</taxon>
        <taxon>Alveolata</taxon>
        <taxon>Apicomplexa</taxon>
        <taxon>Conoidasida</taxon>
        <taxon>Coccidia</taxon>
        <taxon>Eucoccidiorida</taxon>
        <taxon>Eimeriorina</taxon>
        <taxon>Sarcocystidae</taxon>
        <taxon>Besnoitia</taxon>
    </lineage>
</organism>
<accession>A0A2A9MQY1</accession>
<dbReference type="AlphaFoldDB" id="A0A2A9MQY1"/>
<dbReference type="SUPFAM" id="SSF52833">
    <property type="entry name" value="Thioredoxin-like"/>
    <property type="match status" value="1"/>
</dbReference>
<gene>
    <name evidence="2" type="ORF">BESB_009620</name>
</gene>
<proteinExistence type="predicted"/>
<dbReference type="RefSeq" id="XP_029222629.1">
    <property type="nucleotide sequence ID" value="XM_029359716.1"/>
</dbReference>
<dbReference type="Gene3D" id="3.40.30.10">
    <property type="entry name" value="Glutaredoxin"/>
    <property type="match status" value="1"/>
</dbReference>
<dbReference type="EMBL" id="NWUJ01000001">
    <property type="protein sequence ID" value="PFH38620.1"/>
    <property type="molecule type" value="Genomic_DNA"/>
</dbReference>
<dbReference type="KEGG" id="bbes:BESB_009620"/>
<evidence type="ECO:0000313" key="3">
    <source>
        <dbReference type="Proteomes" id="UP000224006"/>
    </source>
</evidence>
<dbReference type="Proteomes" id="UP000224006">
    <property type="component" value="Chromosome I"/>
</dbReference>
<dbReference type="InterPro" id="IPR013766">
    <property type="entry name" value="Thioredoxin_domain"/>
</dbReference>
<protein>
    <recommendedName>
        <fullName evidence="1">Thioredoxin domain-containing protein</fullName>
    </recommendedName>
</protein>
<dbReference type="InterPro" id="IPR036249">
    <property type="entry name" value="Thioredoxin-like_sf"/>
</dbReference>
<evidence type="ECO:0000259" key="1">
    <source>
        <dbReference type="Pfam" id="PF00085"/>
    </source>
</evidence>
<reference evidence="2 3" key="1">
    <citation type="submission" date="2017-09" db="EMBL/GenBank/DDBJ databases">
        <title>Genome sequencing of Besnoitia besnoiti strain Bb-Ger1.</title>
        <authorList>
            <person name="Schares G."/>
            <person name="Venepally P."/>
            <person name="Lorenzi H.A."/>
        </authorList>
    </citation>
    <scope>NUCLEOTIDE SEQUENCE [LARGE SCALE GENOMIC DNA]</scope>
    <source>
        <strain evidence="2 3">Bb-Ger1</strain>
    </source>
</reference>
<name>A0A2A9MQY1_BESBE</name>